<dbReference type="PANTHER" id="PTHR46461:SF1">
    <property type="entry name" value="KELCH DOMAIN-CONTAINING PROTEIN 3"/>
    <property type="match status" value="1"/>
</dbReference>
<evidence type="ECO:0000313" key="2">
    <source>
        <dbReference type="Proteomes" id="UP000439903"/>
    </source>
</evidence>
<dbReference type="Pfam" id="PF24681">
    <property type="entry name" value="Kelch_KLHDC2_KLHL20_DRC7"/>
    <property type="match status" value="1"/>
</dbReference>
<accession>A0A8H3X5B7</accession>
<protein>
    <submittedName>
        <fullName evidence="1">Galactose oxidase</fullName>
    </submittedName>
</protein>
<dbReference type="EMBL" id="WTPW01001712">
    <property type="protein sequence ID" value="KAF0419847.1"/>
    <property type="molecule type" value="Genomic_DNA"/>
</dbReference>
<proteinExistence type="predicted"/>
<dbReference type="AlphaFoldDB" id="A0A8H3X5B7"/>
<dbReference type="Proteomes" id="UP000439903">
    <property type="component" value="Unassembled WGS sequence"/>
</dbReference>
<organism evidence="1 2">
    <name type="scientific">Gigaspora margarita</name>
    <dbReference type="NCBI Taxonomy" id="4874"/>
    <lineage>
        <taxon>Eukaryota</taxon>
        <taxon>Fungi</taxon>
        <taxon>Fungi incertae sedis</taxon>
        <taxon>Mucoromycota</taxon>
        <taxon>Glomeromycotina</taxon>
        <taxon>Glomeromycetes</taxon>
        <taxon>Diversisporales</taxon>
        <taxon>Gigasporaceae</taxon>
        <taxon>Gigaspora</taxon>
    </lineage>
</organism>
<gene>
    <name evidence="1" type="ORF">F8M41_007174</name>
</gene>
<dbReference type="PANTHER" id="PTHR46461">
    <property type="entry name" value="KELCH DOMAIN-CONTAINING PROTEIN 3"/>
    <property type="match status" value="1"/>
</dbReference>
<name>A0A8H3X5B7_GIGMA</name>
<dbReference type="InterPro" id="IPR015915">
    <property type="entry name" value="Kelch-typ_b-propeller"/>
</dbReference>
<reference evidence="1 2" key="1">
    <citation type="journal article" date="2019" name="Environ. Microbiol.">
        <title>At the nexus of three kingdoms: the genome of the mycorrhizal fungus Gigaspora margarita provides insights into plant, endobacterial and fungal interactions.</title>
        <authorList>
            <person name="Venice F."/>
            <person name="Ghignone S."/>
            <person name="Salvioli di Fossalunga A."/>
            <person name="Amselem J."/>
            <person name="Novero M."/>
            <person name="Xianan X."/>
            <person name="Sedzielewska Toro K."/>
            <person name="Morin E."/>
            <person name="Lipzen A."/>
            <person name="Grigoriev I.V."/>
            <person name="Henrissat B."/>
            <person name="Martin F.M."/>
            <person name="Bonfante P."/>
        </authorList>
    </citation>
    <scope>NUCLEOTIDE SEQUENCE [LARGE SCALE GENOMIC DNA]</scope>
    <source>
        <strain evidence="1 2">BEG34</strain>
    </source>
</reference>
<dbReference type="OrthoDB" id="10251809at2759"/>
<dbReference type="InterPro" id="IPR052637">
    <property type="entry name" value="KLHDC3-like"/>
</dbReference>
<dbReference type="GO" id="GO:0003682">
    <property type="term" value="F:chromatin binding"/>
    <property type="evidence" value="ECO:0007669"/>
    <property type="project" value="InterPro"/>
</dbReference>
<sequence length="329" mass="36495">MNFQSFFCKFFTLYSGTIFLVTCQFIPSQRYLQTSIIVNETKWYFFGGNIGNGETDTNEVFYLKLSKSFNTNSPSWVKDQIGSPLTNILSASCITADNSSIFIIGGVMLDPATQNFVPNQPAVYKYSLNNSNWEAPNITGIDNFANCGGLQSINDNTGRIFLYGGMLNFSEVCNRMSIFDINNMSWLTINLSTSRIGYTATLHKSGNITYIGGRLTSIYSSYISMNEIQIFDTNSLSWHNVTASGDYIDIRAFHTAVLIRDSKILIFGGSITNLAIISKPELATLDTNIYPFKWAALYADNSTAAPSTSLTSHSALLYDDFMVIAFGLL</sequence>
<dbReference type="GO" id="GO:0005737">
    <property type="term" value="C:cytoplasm"/>
    <property type="evidence" value="ECO:0007669"/>
    <property type="project" value="TreeGrafter"/>
</dbReference>
<evidence type="ECO:0000313" key="1">
    <source>
        <dbReference type="EMBL" id="KAF0419847.1"/>
    </source>
</evidence>
<dbReference type="Gene3D" id="2.120.10.80">
    <property type="entry name" value="Kelch-type beta propeller"/>
    <property type="match status" value="1"/>
</dbReference>
<dbReference type="InterPro" id="IPR011043">
    <property type="entry name" value="Gal_Oxase/kelch_b-propeller"/>
</dbReference>
<keyword evidence="2" id="KW-1185">Reference proteome</keyword>
<comment type="caution">
    <text evidence="1">The sequence shown here is derived from an EMBL/GenBank/DDBJ whole genome shotgun (WGS) entry which is preliminary data.</text>
</comment>
<dbReference type="SUPFAM" id="SSF50965">
    <property type="entry name" value="Galactose oxidase, central domain"/>
    <property type="match status" value="1"/>
</dbReference>